<feature type="transmembrane region" description="Helical" evidence="7">
    <location>
        <begin position="312"/>
        <end position="342"/>
    </location>
</feature>
<dbReference type="RefSeq" id="WP_160547555.1">
    <property type="nucleotide sequence ID" value="NZ_JBHLUU010000027.1"/>
</dbReference>
<sequence>MIVAIIVLLFAMLLLGVPIYISLILSTFLSLIFFTDIDSMVAVQRIFGGIDKFVLMALPFFILAANAMDVGGLSRRILNFARALVGHLYGGMAMATQTAAMFFGALSGSSPATVIAIGRIMYPELLKQGYPKKFASGLIIQSGAVSLVIPPSITIILYASATNTSVSSLFLGGLGAGVFFGTFLLLYIYLYSRFKKFPRGERSSSREIYKAIKEASWSLAVPLIIIGGISFGIFTPTEAAGVSAIYAIFVGMFVYKEITWKKLFQLSLDSAKTSAQVMILVAAASALGWVLTIGQAPHMLAGFVAETFTSPWAFLIFLNLSLLLIGMFVDSTIALIVIAPLILSSATTLGIDPIHLGIVMVVNLAIGTFTPPFGLNIFVANSITRLKMIEMLPGLMQFFWITFVALLIITFIPIITMLLPTIVYGS</sequence>
<feature type="transmembrane region" description="Helical" evidence="7">
    <location>
        <begin position="239"/>
        <end position="256"/>
    </location>
</feature>
<dbReference type="PANTHER" id="PTHR33362">
    <property type="entry name" value="SIALIC ACID TRAP TRANSPORTER PERMEASE PROTEIN SIAT-RELATED"/>
    <property type="match status" value="1"/>
</dbReference>
<evidence type="ECO:0000256" key="4">
    <source>
        <dbReference type="ARBA" id="ARBA00022692"/>
    </source>
</evidence>
<feature type="transmembrane region" description="Helical" evidence="7">
    <location>
        <begin position="7"/>
        <end position="34"/>
    </location>
</feature>
<gene>
    <name evidence="9" type="ORF">ACFFHF_09460</name>
</gene>
<keyword evidence="4 7" id="KW-0812">Transmembrane</keyword>
<dbReference type="Pfam" id="PF06808">
    <property type="entry name" value="DctM"/>
    <property type="match status" value="1"/>
</dbReference>
<feature type="transmembrane region" description="Helical" evidence="7">
    <location>
        <begin position="354"/>
        <end position="378"/>
    </location>
</feature>
<keyword evidence="3" id="KW-0997">Cell inner membrane</keyword>
<reference evidence="9 10" key="1">
    <citation type="submission" date="2024-09" db="EMBL/GenBank/DDBJ databases">
        <authorList>
            <person name="Sun Q."/>
            <person name="Mori K."/>
        </authorList>
    </citation>
    <scope>NUCLEOTIDE SEQUENCE [LARGE SCALE GENOMIC DNA]</scope>
    <source>
        <strain evidence="9 10">CGMCC 1.9126</strain>
    </source>
</reference>
<feature type="transmembrane region" description="Helical" evidence="7">
    <location>
        <begin position="46"/>
        <end position="65"/>
    </location>
</feature>
<proteinExistence type="predicted"/>
<keyword evidence="6 7" id="KW-0472">Membrane</keyword>
<evidence type="ECO:0000256" key="7">
    <source>
        <dbReference type="SAM" id="Phobius"/>
    </source>
</evidence>
<evidence type="ECO:0000256" key="3">
    <source>
        <dbReference type="ARBA" id="ARBA00022519"/>
    </source>
</evidence>
<feature type="transmembrane region" description="Helical" evidence="7">
    <location>
        <begin position="170"/>
        <end position="190"/>
    </location>
</feature>
<dbReference type="NCBIfam" id="TIGR00786">
    <property type="entry name" value="dctM"/>
    <property type="match status" value="1"/>
</dbReference>
<evidence type="ECO:0000259" key="8">
    <source>
        <dbReference type="Pfam" id="PF06808"/>
    </source>
</evidence>
<feature type="transmembrane region" description="Helical" evidence="7">
    <location>
        <begin position="211"/>
        <end position="233"/>
    </location>
</feature>
<keyword evidence="2" id="KW-1003">Cell membrane</keyword>
<dbReference type="InterPro" id="IPR004681">
    <property type="entry name" value="TRAP_DctM"/>
</dbReference>
<evidence type="ECO:0000256" key="6">
    <source>
        <dbReference type="ARBA" id="ARBA00023136"/>
    </source>
</evidence>
<dbReference type="PIRSF" id="PIRSF006066">
    <property type="entry name" value="HI0050"/>
    <property type="match status" value="1"/>
</dbReference>
<comment type="caution">
    <text evidence="9">The sequence shown here is derived from an EMBL/GenBank/DDBJ whole genome shotgun (WGS) entry which is preliminary data.</text>
</comment>
<protein>
    <submittedName>
        <fullName evidence="9">TRAP transporter large permease</fullName>
    </submittedName>
</protein>
<keyword evidence="10" id="KW-1185">Reference proteome</keyword>
<comment type="subcellular location">
    <subcellularLocation>
        <location evidence="1">Cell inner membrane</location>
        <topology evidence="1">Multi-pass membrane protein</topology>
    </subcellularLocation>
</comment>
<accession>A0ABV6KQ81</accession>
<feature type="transmembrane region" description="Helical" evidence="7">
    <location>
        <begin position="277"/>
        <end position="300"/>
    </location>
</feature>
<evidence type="ECO:0000256" key="5">
    <source>
        <dbReference type="ARBA" id="ARBA00022989"/>
    </source>
</evidence>
<evidence type="ECO:0000256" key="1">
    <source>
        <dbReference type="ARBA" id="ARBA00004429"/>
    </source>
</evidence>
<feature type="transmembrane region" description="Helical" evidence="7">
    <location>
        <begin position="398"/>
        <end position="424"/>
    </location>
</feature>
<feature type="domain" description="TRAP C4-dicarboxylate transport system permease DctM subunit" evidence="8">
    <location>
        <begin position="6"/>
        <end position="413"/>
    </location>
</feature>
<feature type="transmembrane region" description="Helical" evidence="7">
    <location>
        <begin position="134"/>
        <end position="158"/>
    </location>
</feature>
<evidence type="ECO:0000313" key="10">
    <source>
        <dbReference type="Proteomes" id="UP001589738"/>
    </source>
</evidence>
<evidence type="ECO:0000313" key="9">
    <source>
        <dbReference type="EMBL" id="MFC0475476.1"/>
    </source>
</evidence>
<evidence type="ECO:0000256" key="2">
    <source>
        <dbReference type="ARBA" id="ARBA00022475"/>
    </source>
</evidence>
<dbReference type="InterPro" id="IPR010656">
    <property type="entry name" value="DctM"/>
</dbReference>
<dbReference type="PANTHER" id="PTHR33362:SF5">
    <property type="entry name" value="C4-DICARBOXYLATE TRAP TRANSPORTER LARGE PERMEASE PROTEIN DCTM"/>
    <property type="match status" value="1"/>
</dbReference>
<name>A0ABV6KQ81_9BACI</name>
<dbReference type="Proteomes" id="UP001589738">
    <property type="component" value="Unassembled WGS sequence"/>
</dbReference>
<feature type="transmembrane region" description="Helical" evidence="7">
    <location>
        <begin position="101"/>
        <end position="122"/>
    </location>
</feature>
<dbReference type="EMBL" id="JBHLUU010000027">
    <property type="protein sequence ID" value="MFC0475476.1"/>
    <property type="molecule type" value="Genomic_DNA"/>
</dbReference>
<keyword evidence="5 7" id="KW-1133">Transmembrane helix</keyword>
<organism evidence="9 10">
    <name type="scientific">Robertmurraya beringensis</name>
    <dbReference type="NCBI Taxonomy" id="641660"/>
    <lineage>
        <taxon>Bacteria</taxon>
        <taxon>Bacillati</taxon>
        <taxon>Bacillota</taxon>
        <taxon>Bacilli</taxon>
        <taxon>Bacillales</taxon>
        <taxon>Bacillaceae</taxon>
        <taxon>Robertmurraya</taxon>
    </lineage>
</organism>